<name>A0A8C5P7E3_9ANUR</name>
<evidence type="ECO:0000256" key="3">
    <source>
        <dbReference type="ARBA" id="ARBA00004629"/>
    </source>
</evidence>
<organism evidence="22 23">
    <name type="scientific">Leptobrachium leishanense</name>
    <name type="common">Leishan spiny toad</name>
    <dbReference type="NCBI Taxonomy" id="445787"/>
    <lineage>
        <taxon>Eukaryota</taxon>
        <taxon>Metazoa</taxon>
        <taxon>Chordata</taxon>
        <taxon>Craniata</taxon>
        <taxon>Vertebrata</taxon>
        <taxon>Euteleostomi</taxon>
        <taxon>Amphibia</taxon>
        <taxon>Batrachia</taxon>
        <taxon>Anura</taxon>
        <taxon>Pelobatoidea</taxon>
        <taxon>Megophryidae</taxon>
        <taxon>Leptobrachium</taxon>
    </lineage>
</organism>
<evidence type="ECO:0000256" key="10">
    <source>
        <dbReference type="ARBA" id="ARBA00023328"/>
    </source>
</evidence>
<keyword evidence="23" id="KW-1185">Reference proteome</keyword>
<gene>
    <name evidence="22" type="primary">CEP57</name>
</gene>
<evidence type="ECO:0000256" key="16">
    <source>
        <dbReference type="ARBA" id="ARBA00074214"/>
    </source>
</evidence>
<feature type="domain" description="Cep57 centrosome microtubule-binding" evidence="20">
    <location>
        <begin position="340"/>
        <end position="407"/>
    </location>
</feature>
<dbReference type="GeneTree" id="ENSGT00530000063695"/>
<evidence type="ECO:0000313" key="22">
    <source>
        <dbReference type="Ensembl" id="ENSLLEP00000002310.1"/>
    </source>
</evidence>
<dbReference type="GO" id="GO:0043015">
    <property type="term" value="F:gamma-tubulin binding"/>
    <property type="evidence" value="ECO:0007669"/>
    <property type="project" value="InterPro"/>
</dbReference>
<evidence type="ECO:0000259" key="20">
    <source>
        <dbReference type="Pfam" id="PF06657"/>
    </source>
</evidence>
<feature type="region of interest" description="Disordered" evidence="19">
    <location>
        <begin position="1"/>
        <end position="25"/>
    </location>
</feature>
<evidence type="ECO:0000256" key="9">
    <source>
        <dbReference type="ARBA" id="ARBA00023212"/>
    </source>
</evidence>
<evidence type="ECO:0000256" key="18">
    <source>
        <dbReference type="SAM" id="Coils"/>
    </source>
</evidence>
<dbReference type="Gene3D" id="1.20.58.90">
    <property type="match status" value="1"/>
</dbReference>
<evidence type="ECO:0000256" key="4">
    <source>
        <dbReference type="ARBA" id="ARBA00008179"/>
    </source>
</evidence>
<sequence>MAASSPSKSHASFPGSVRESRLDAPSMSSFATYPRRKPFINSDVQWPAGKMVPAYPENNSRAIFSALKNLQEKISKLELERLQAEQNLNHLSKETRVYKAHLEKQVKSSPVATDASRHNKDLSRQLSAAETRCNVLEKQLDYMRKMVQKAEGERTSMLEKQVSLEGDRSLEKLHIQAKLEKLDTLEQEYLKLTTMQVLAESKIREIEQKLREEEHERKLVQEKAAQLQTGLETNRILLRSLTPVTQPVRIKKKKTERREQVSSQSSCSHVQPHYRLSLGDVPFVAGKSTGTSHSVRANVQHVLHLMKQHNRVLCNDRVVSERPIDRREDLEMWMTDSVSHSKSCQELSDVLLTLEDEFGQMSFDHQELVKQIHEAKSDQLKEDLERELEVLVRRMEAKADQITKLKKLVKELRTKKKVTYESTAKEGKPVKTKKDVNVAGTAPQKANPGAQGKKSLQLLREMQTLQTSLRKDDIHWDY</sequence>
<evidence type="ECO:0000256" key="1">
    <source>
        <dbReference type="ARBA" id="ARBA00004186"/>
    </source>
</evidence>
<dbReference type="AlphaFoldDB" id="A0A8C5P7E3"/>
<reference evidence="22" key="2">
    <citation type="submission" date="2025-09" db="UniProtKB">
        <authorList>
            <consortium name="Ensembl"/>
        </authorList>
    </citation>
    <scope>IDENTIFICATION</scope>
</reference>
<accession>A0A8C5P7E3</accession>
<evidence type="ECO:0000259" key="21">
    <source>
        <dbReference type="Pfam" id="PF14073"/>
    </source>
</evidence>
<proteinExistence type="inferred from homology"/>
<comment type="subcellular location">
    <subcellularLocation>
        <location evidence="3">Chromosome</location>
        <location evidence="3">Centromere</location>
        <location evidence="3">Kinetochore</location>
    </subcellularLocation>
    <subcellularLocation>
        <location evidence="2">Cytoplasm</location>
        <location evidence="2">Cytoskeleton</location>
        <location evidence="2">Microtubule organizing center</location>
        <location evidence="2">Centrosome</location>
    </subcellularLocation>
    <subcellularLocation>
        <location evidence="1">Cytoplasm</location>
        <location evidence="1">Cytoskeleton</location>
        <location evidence="1">Spindle</location>
    </subcellularLocation>
</comment>
<dbReference type="Proteomes" id="UP000694569">
    <property type="component" value="Unplaced"/>
</dbReference>
<dbReference type="PANTHER" id="PTHR19336">
    <property type="entry name" value="UNCHARACTERIZED DUF1167"/>
    <property type="match status" value="1"/>
</dbReference>
<comment type="function">
    <text evidence="13">Required for spindle microtubule attachment to both kinetochores and centrosomes. Also functions to tether minus-ends of spindle microtubules to centrosomes. May act by forming ring-like structures around microtubules, or by serving as a cross-linker or scaffold at the attachment site.</text>
</comment>
<comment type="subunit">
    <text evidence="14">Interacts with clip1, mis12, ndc80 and zwint. Interacts with gamma-tubulin.</text>
</comment>
<dbReference type="Pfam" id="PF06657">
    <property type="entry name" value="Cep57_MT_bd"/>
    <property type="match status" value="1"/>
</dbReference>
<dbReference type="GO" id="GO:0008017">
    <property type="term" value="F:microtubule binding"/>
    <property type="evidence" value="ECO:0007669"/>
    <property type="project" value="InterPro"/>
</dbReference>
<dbReference type="OrthoDB" id="76453at2759"/>
<feature type="domain" description="Cep57 centrosome localisation" evidence="21">
    <location>
        <begin position="62"/>
        <end position="238"/>
    </location>
</feature>
<evidence type="ECO:0000256" key="19">
    <source>
        <dbReference type="SAM" id="MobiDB-lite"/>
    </source>
</evidence>
<feature type="coiled-coil region" evidence="18">
    <location>
        <begin position="370"/>
        <end position="415"/>
    </location>
</feature>
<dbReference type="Pfam" id="PF14073">
    <property type="entry name" value="Cep57_CLD"/>
    <property type="match status" value="1"/>
</dbReference>
<evidence type="ECO:0000256" key="13">
    <source>
        <dbReference type="ARBA" id="ARBA00055384"/>
    </source>
</evidence>
<keyword evidence="9" id="KW-0206">Cytoskeleton</keyword>
<dbReference type="InterPro" id="IPR024957">
    <property type="entry name" value="Cep57_MT-bd_dom"/>
</dbReference>
<evidence type="ECO:0000256" key="12">
    <source>
        <dbReference type="ARBA" id="ARBA00042578"/>
    </source>
</evidence>
<dbReference type="Ensembl" id="ENSLLET00000002409.1">
    <property type="protein sequence ID" value="ENSLLEP00000002310.1"/>
    <property type="gene ID" value="ENSLLEG00000001493.1"/>
</dbReference>
<evidence type="ECO:0000256" key="14">
    <source>
        <dbReference type="ARBA" id="ARBA00063967"/>
    </source>
</evidence>
<keyword evidence="5" id="KW-0963">Cytoplasm</keyword>
<keyword evidence="8 18" id="KW-0175">Coiled coil</keyword>
<evidence type="ECO:0000313" key="23">
    <source>
        <dbReference type="Proteomes" id="UP000694569"/>
    </source>
</evidence>
<keyword evidence="7" id="KW-0995">Kinetochore</keyword>
<evidence type="ECO:0000256" key="2">
    <source>
        <dbReference type="ARBA" id="ARBA00004300"/>
    </source>
</evidence>
<dbReference type="GO" id="GO:0005874">
    <property type="term" value="C:microtubule"/>
    <property type="evidence" value="ECO:0007669"/>
    <property type="project" value="UniProtKB-KW"/>
</dbReference>
<feature type="compositionally biased region" description="Polar residues" evidence="19">
    <location>
        <begin position="1"/>
        <end position="10"/>
    </location>
</feature>
<keyword evidence="6" id="KW-0493">Microtubule</keyword>
<evidence type="ECO:0000256" key="15">
    <source>
        <dbReference type="ARBA" id="ARBA00070483"/>
    </source>
</evidence>
<evidence type="ECO:0000256" key="7">
    <source>
        <dbReference type="ARBA" id="ARBA00022838"/>
    </source>
</evidence>
<dbReference type="FunFam" id="1.20.58.90:FF:000003">
    <property type="entry name" value="Centrosomal protein of 57 kDa"/>
    <property type="match status" value="1"/>
</dbReference>
<protein>
    <recommendedName>
        <fullName evidence="15">Centrosomal protein CEP57L1</fullName>
    </recommendedName>
    <alternativeName>
        <fullName evidence="11">Centrosomal protein 57kDa-like protein 1</fullName>
    </alternativeName>
    <alternativeName>
        <fullName evidence="16">Centrosomal protein cep57l1</fullName>
    </alternativeName>
    <alternativeName>
        <fullName evidence="17">Centrosomal protein of 57 kDa</fullName>
    </alternativeName>
    <alternativeName>
        <fullName evidence="12">Cep57-related protein</fullName>
    </alternativeName>
</protein>
<feature type="coiled-coil region" evidence="18">
    <location>
        <begin position="60"/>
        <end position="230"/>
    </location>
</feature>
<dbReference type="PANTHER" id="PTHR19336:SF11">
    <property type="entry name" value="CENTROSOMAL PROTEIN OF 57 KDA"/>
    <property type="match status" value="1"/>
</dbReference>
<dbReference type="GO" id="GO:0000776">
    <property type="term" value="C:kinetochore"/>
    <property type="evidence" value="ECO:0007669"/>
    <property type="project" value="UniProtKB-KW"/>
</dbReference>
<evidence type="ECO:0000256" key="5">
    <source>
        <dbReference type="ARBA" id="ARBA00022490"/>
    </source>
</evidence>
<comment type="similarity">
    <text evidence="4">Belongs to the translokin family.</text>
</comment>
<dbReference type="GO" id="GO:0042802">
    <property type="term" value="F:identical protein binding"/>
    <property type="evidence" value="ECO:0007669"/>
    <property type="project" value="InterPro"/>
</dbReference>
<dbReference type="GO" id="GO:0005813">
    <property type="term" value="C:centrosome"/>
    <property type="evidence" value="ECO:0007669"/>
    <property type="project" value="UniProtKB-SubCell"/>
</dbReference>
<dbReference type="GO" id="GO:0005819">
    <property type="term" value="C:spindle"/>
    <property type="evidence" value="ECO:0007669"/>
    <property type="project" value="UniProtKB-SubCell"/>
</dbReference>
<evidence type="ECO:0000256" key="6">
    <source>
        <dbReference type="ARBA" id="ARBA00022701"/>
    </source>
</evidence>
<keyword evidence="10" id="KW-0137">Centromere</keyword>
<dbReference type="InterPro" id="IPR025913">
    <property type="entry name" value="Cep57_CLD"/>
</dbReference>
<evidence type="ECO:0000256" key="17">
    <source>
        <dbReference type="ARBA" id="ARBA00079349"/>
    </source>
</evidence>
<evidence type="ECO:0000256" key="8">
    <source>
        <dbReference type="ARBA" id="ARBA00023054"/>
    </source>
</evidence>
<dbReference type="InterPro" id="IPR051756">
    <property type="entry name" value="Centrosomal_MT-associated"/>
</dbReference>
<reference evidence="22" key="1">
    <citation type="submission" date="2025-08" db="UniProtKB">
        <authorList>
            <consortium name="Ensembl"/>
        </authorList>
    </citation>
    <scope>IDENTIFICATION</scope>
</reference>
<evidence type="ECO:0000256" key="11">
    <source>
        <dbReference type="ARBA" id="ARBA00041218"/>
    </source>
</evidence>